<dbReference type="PANTHER" id="PTHR42957">
    <property type="entry name" value="HELICASE MJ1565-RELATED"/>
    <property type="match status" value="1"/>
</dbReference>
<reference evidence="7 8" key="2">
    <citation type="journal article" date="2011" name="Stand. Genomic Sci.">
        <title>Complete genome sequence of Ferroglobus placidus AEDII12DO.</title>
        <authorList>
            <person name="Anderson I."/>
            <person name="Risso C."/>
            <person name="Holmes D."/>
            <person name="Lucas S."/>
            <person name="Copeland A."/>
            <person name="Lapidus A."/>
            <person name="Cheng J.F."/>
            <person name="Bruce D."/>
            <person name="Goodwin L."/>
            <person name="Pitluck S."/>
            <person name="Saunders E."/>
            <person name="Brettin T."/>
            <person name="Detter J.C."/>
            <person name="Han C."/>
            <person name="Tapia R."/>
            <person name="Larimer F."/>
            <person name="Land M."/>
            <person name="Hauser L."/>
            <person name="Woyke T."/>
            <person name="Lovley D."/>
            <person name="Kyrpides N."/>
            <person name="Ivanova N."/>
        </authorList>
    </citation>
    <scope>NUCLEOTIDE SEQUENCE [LARGE SCALE GENOMIC DNA]</scope>
    <source>
        <strain evidence="8">DSM 10642 / AEDII12DO</strain>
    </source>
</reference>
<dbReference type="InterPro" id="IPR008571">
    <property type="entry name" value="HerA-like"/>
</dbReference>
<accession>D3S3D1</accession>
<proteinExistence type="inferred from homology"/>
<dbReference type="EMBL" id="CP001899">
    <property type="protein sequence ID" value="ADC64764.1"/>
    <property type="molecule type" value="Genomic_DNA"/>
</dbReference>
<feature type="region of interest" description="Disordered" evidence="5">
    <location>
        <begin position="472"/>
        <end position="503"/>
    </location>
</feature>
<evidence type="ECO:0000256" key="3">
    <source>
        <dbReference type="ARBA" id="ARBA00048954"/>
    </source>
</evidence>
<dbReference type="Proteomes" id="UP000002613">
    <property type="component" value="Chromosome"/>
</dbReference>
<dbReference type="Pfam" id="PF09378">
    <property type="entry name" value="HAS-barrel"/>
    <property type="match status" value="1"/>
</dbReference>
<gene>
    <name evidence="7" type="ordered locus">Ferp_0592</name>
</gene>
<evidence type="ECO:0000313" key="8">
    <source>
        <dbReference type="Proteomes" id="UP000002613"/>
    </source>
</evidence>
<keyword evidence="8" id="KW-1185">Reference proteome</keyword>
<dbReference type="Gene3D" id="3.40.50.300">
    <property type="entry name" value="P-loop containing nucleotide triphosphate hydrolases"/>
    <property type="match status" value="2"/>
</dbReference>
<dbReference type="InterPro" id="IPR018538">
    <property type="entry name" value="HerA_barrel_dom"/>
</dbReference>
<feature type="compositionally biased region" description="Basic and acidic residues" evidence="5">
    <location>
        <begin position="472"/>
        <end position="493"/>
    </location>
</feature>
<dbReference type="GO" id="GO:0043139">
    <property type="term" value="F:5'-3' DNA helicase activity"/>
    <property type="evidence" value="ECO:0007669"/>
    <property type="project" value="UniProtKB-EC"/>
</dbReference>
<evidence type="ECO:0000256" key="2">
    <source>
        <dbReference type="ARBA" id="ARBA00034617"/>
    </source>
</evidence>
<protein>
    <recommendedName>
        <fullName evidence="6">AAA+ ATPase domain-containing protein</fullName>
    </recommendedName>
</protein>
<dbReference type="KEGG" id="fpl:Ferp_0592"/>
<dbReference type="HOGENOM" id="CLU_023842_2_0_2"/>
<dbReference type="InterPro" id="IPR002789">
    <property type="entry name" value="HerA_central"/>
</dbReference>
<dbReference type="InterPro" id="IPR003593">
    <property type="entry name" value="AAA+_ATPase"/>
</dbReference>
<dbReference type="InterPro" id="IPR027417">
    <property type="entry name" value="P-loop_NTPase"/>
</dbReference>
<dbReference type="eggNOG" id="arCOG00280">
    <property type="taxonomic scope" value="Archaea"/>
</dbReference>
<dbReference type="AlphaFoldDB" id="D3S3D1"/>
<feature type="domain" description="AAA+ ATPase" evidence="6">
    <location>
        <begin position="132"/>
        <end position="434"/>
    </location>
</feature>
<name>D3S3D1_FERPA</name>
<evidence type="ECO:0000256" key="4">
    <source>
        <dbReference type="ARBA" id="ARBA00048988"/>
    </source>
</evidence>
<dbReference type="STRING" id="589924.Ferp_0592"/>
<comment type="catalytic activity">
    <reaction evidence="4">
        <text>ATP + H2O = ADP + phosphate + H(+)</text>
        <dbReference type="Rhea" id="RHEA:13065"/>
        <dbReference type="ChEBI" id="CHEBI:15377"/>
        <dbReference type="ChEBI" id="CHEBI:15378"/>
        <dbReference type="ChEBI" id="CHEBI:30616"/>
        <dbReference type="ChEBI" id="CHEBI:43474"/>
        <dbReference type="ChEBI" id="CHEBI:456216"/>
        <dbReference type="EC" id="5.6.2.4"/>
    </reaction>
</comment>
<reference evidence="8" key="1">
    <citation type="submission" date="2010-02" db="EMBL/GenBank/DDBJ databases">
        <title>Complete sequence of Ferroglobus placidus DSM 10642.</title>
        <authorList>
            <consortium name="US DOE Joint Genome Institute"/>
            <person name="Lucas S."/>
            <person name="Copeland A."/>
            <person name="Lapidus A."/>
            <person name="Cheng J.-F."/>
            <person name="Bruce D."/>
            <person name="Goodwin L."/>
            <person name="Pitluck S."/>
            <person name="Saunders E."/>
            <person name="Brettin T."/>
            <person name="Detter J.C."/>
            <person name="Han C."/>
            <person name="Tapia R."/>
            <person name="Larimer F."/>
            <person name="Land M."/>
            <person name="Hauser L."/>
            <person name="Kyrpides N."/>
            <person name="Ivanova N."/>
            <person name="Holmes D."/>
            <person name="Lovley D."/>
            <person name="Kyrpides N."/>
            <person name="Anderson I.J."/>
            <person name="Woyke T."/>
        </authorList>
    </citation>
    <scope>NUCLEOTIDE SEQUENCE [LARGE SCALE GENOMIC DNA]</scope>
    <source>
        <strain evidence="8">DSM 10642 / AEDII12DO</strain>
    </source>
</reference>
<organism evidence="7 8">
    <name type="scientific">Ferroglobus placidus (strain DSM 10642 / AEDII12DO)</name>
    <dbReference type="NCBI Taxonomy" id="589924"/>
    <lineage>
        <taxon>Archaea</taxon>
        <taxon>Methanobacteriati</taxon>
        <taxon>Methanobacteriota</taxon>
        <taxon>Archaeoglobi</taxon>
        <taxon>Archaeoglobales</taxon>
        <taxon>Archaeoglobaceae</taxon>
        <taxon>Ferroglobus</taxon>
    </lineage>
</organism>
<dbReference type="SUPFAM" id="SSF52540">
    <property type="entry name" value="P-loop containing nucleoside triphosphate hydrolases"/>
    <property type="match status" value="1"/>
</dbReference>
<comment type="catalytic activity">
    <reaction evidence="3">
        <text>ATP + H2O = ADP + phosphate + H(+)</text>
        <dbReference type="Rhea" id="RHEA:13065"/>
        <dbReference type="ChEBI" id="CHEBI:15377"/>
        <dbReference type="ChEBI" id="CHEBI:15378"/>
        <dbReference type="ChEBI" id="CHEBI:30616"/>
        <dbReference type="ChEBI" id="CHEBI:43474"/>
        <dbReference type="ChEBI" id="CHEBI:456216"/>
        <dbReference type="EC" id="5.6.2.3"/>
    </reaction>
</comment>
<sequence>MRGEVGKIVGEATPYEFSFQIYNPLEVKKGDFVKVWNDADGWFAAYVSEIKAVSKSDERDGSETYLAKAVVLGKRSGKSIILPKTPFVPGDRVFKAEEDFVAECLGFYEDGVYLGYLGDTKIRVTLNPNTLVQKHVCILAKTGSGKSYTAAVIIEELLEKDVALLIIDPHGEYESLKYPNDDESLEEFGLKPKGYADKVRMFVPPKSPLADKADGILRLDGINLSAEEIIEMGEIRKSSAQAAIYQLIREMRGRTYTIQDLIDEAEQLSGNLKAEIIGALTKIEETELFSENPTPIDVLMQKGKAVILNLAGVDPVHQDIIVAKVCREIFEMRKRGEIDPGMIVVDEAHNFVPEKGIDKSVSSSILRTIASEGRKFALGLMIISQRPARIDKNVLSQCNTQIILRVTNPNDINSIKRGVEGITSEMVEEIKRLPVGHALVITPDLERPVIVRVRTRKSKHKEAEEIIKFEKKKAKKEEKRKDSPKKEIKEKKGGFFKKLFGGD</sequence>
<comment type="catalytic activity">
    <reaction evidence="2">
        <text>Couples ATP hydrolysis with the unwinding of duplex DNA by translocating in the 3'-5' direction.</text>
        <dbReference type="EC" id="5.6.2.4"/>
    </reaction>
</comment>
<dbReference type="SMART" id="SM00382">
    <property type="entry name" value="AAA"/>
    <property type="match status" value="1"/>
</dbReference>
<comment type="similarity">
    <text evidence="1">Belongs to the HerA family.</text>
</comment>
<dbReference type="OrthoDB" id="107033at2157"/>
<dbReference type="GeneID" id="8778094"/>
<dbReference type="GO" id="GO:0043138">
    <property type="term" value="F:3'-5' DNA helicase activity"/>
    <property type="evidence" value="ECO:0007669"/>
    <property type="project" value="UniProtKB-EC"/>
</dbReference>
<evidence type="ECO:0000256" key="1">
    <source>
        <dbReference type="ARBA" id="ARBA00007816"/>
    </source>
</evidence>
<evidence type="ECO:0000259" key="6">
    <source>
        <dbReference type="SMART" id="SM00382"/>
    </source>
</evidence>
<dbReference type="PANTHER" id="PTHR42957:SF2">
    <property type="entry name" value="HELICASE HERA CENTRAL DOMAIN-CONTAINING PROTEIN"/>
    <property type="match status" value="1"/>
</dbReference>
<evidence type="ECO:0000313" key="7">
    <source>
        <dbReference type="EMBL" id="ADC64764.1"/>
    </source>
</evidence>
<dbReference type="PaxDb" id="589924-Ferp_0592"/>
<evidence type="ECO:0000256" key="5">
    <source>
        <dbReference type="SAM" id="MobiDB-lite"/>
    </source>
</evidence>
<dbReference type="Pfam" id="PF01935">
    <property type="entry name" value="DUF87"/>
    <property type="match status" value="1"/>
</dbReference>
<dbReference type="RefSeq" id="WP_012965110.1">
    <property type="nucleotide sequence ID" value="NC_013849.1"/>
</dbReference>